<feature type="transmembrane region" description="Helical" evidence="5">
    <location>
        <begin position="164"/>
        <end position="183"/>
    </location>
</feature>
<dbReference type="PANTHER" id="PTHR16189:SF13">
    <property type="entry name" value="AMINO ACID TRANSPORTER TRANSMEMBRANE DOMAIN-CONTAINING PROTEIN"/>
    <property type="match status" value="1"/>
</dbReference>
<dbReference type="Proteomes" id="UP001209570">
    <property type="component" value="Unassembled WGS sequence"/>
</dbReference>
<dbReference type="GO" id="GO:0016020">
    <property type="term" value="C:membrane"/>
    <property type="evidence" value="ECO:0007669"/>
    <property type="project" value="UniProtKB-SubCell"/>
</dbReference>
<comment type="subcellular location">
    <subcellularLocation>
        <location evidence="1">Membrane</location>
    </subcellularLocation>
</comment>
<keyword evidence="2 5" id="KW-0812">Transmembrane</keyword>
<feature type="transmembrane region" description="Helical" evidence="5">
    <location>
        <begin position="268"/>
        <end position="291"/>
    </location>
</feature>
<proteinExistence type="predicted"/>
<feature type="transmembrane region" description="Helical" evidence="5">
    <location>
        <begin position="111"/>
        <end position="144"/>
    </location>
</feature>
<dbReference type="Pfam" id="PF01490">
    <property type="entry name" value="Aa_trans"/>
    <property type="match status" value="1"/>
</dbReference>
<evidence type="ECO:0000259" key="6">
    <source>
        <dbReference type="Pfam" id="PF01490"/>
    </source>
</evidence>
<keyword evidence="4 5" id="KW-0472">Membrane</keyword>
<dbReference type="AlphaFoldDB" id="A0AAD5Q8P2"/>
<feature type="transmembrane region" description="Helical" evidence="5">
    <location>
        <begin position="46"/>
        <end position="66"/>
    </location>
</feature>
<evidence type="ECO:0000313" key="8">
    <source>
        <dbReference type="Proteomes" id="UP001209570"/>
    </source>
</evidence>
<sequence length="466" mass="49448">MIANPADPSAFGVKPYGPSVAVAMALNFIIGTGCFGLPYAFKEAGIALSLTLMLVGVAGAVITMNYTLESLARAEGVCAATRGGGPLHHLTYRKFDFATVGEMFAGKVGKIVVQIVLGLYGIGALWSYASVFASSMASLFFSYIMGDTCDAYASAPSTGCLNAYYVSMAVFSVIVISMVLLDISEQASVQKILSAYRVVALTVMLITMIIKLSVDGSDMLHTRFTRVGTFNWANFGKGFGPTLLALNCQYNMPDALQPLDPKRSARKVAFGALLVAGSFYLLVGLLGALAFDDINPLASLMWGDYTGCGNGWAKCDGKNVFGTIVQLVVLIFPVVNVTSTYPMVGVTVGDNMLMSMPKSVTASLSPSVARGVCRLMAAVPPLLLAFVFKKLDFIFAVAGLFGFLLGLSIPCWFQVIGSRYCQRVWGFSGASITPFTQPWISSIGFASTYLVITFGILGVAIATLNN</sequence>
<name>A0AAD5Q8P2_PYTIN</name>
<organism evidence="7 8">
    <name type="scientific">Pythium insidiosum</name>
    <name type="common">Pythiosis disease agent</name>
    <dbReference type="NCBI Taxonomy" id="114742"/>
    <lineage>
        <taxon>Eukaryota</taxon>
        <taxon>Sar</taxon>
        <taxon>Stramenopiles</taxon>
        <taxon>Oomycota</taxon>
        <taxon>Peronosporomycetes</taxon>
        <taxon>Pythiales</taxon>
        <taxon>Pythiaceae</taxon>
        <taxon>Pythium</taxon>
    </lineage>
</organism>
<feature type="transmembrane region" description="Helical" evidence="5">
    <location>
        <begin position="20"/>
        <end position="40"/>
    </location>
</feature>
<protein>
    <recommendedName>
        <fullName evidence="6">Amino acid transporter transmembrane domain-containing protein</fullName>
    </recommendedName>
</protein>
<evidence type="ECO:0000313" key="7">
    <source>
        <dbReference type="EMBL" id="KAJ0404664.1"/>
    </source>
</evidence>
<feature type="transmembrane region" description="Helical" evidence="5">
    <location>
        <begin position="393"/>
        <end position="415"/>
    </location>
</feature>
<dbReference type="InterPro" id="IPR013057">
    <property type="entry name" value="AA_transpt_TM"/>
</dbReference>
<feature type="transmembrane region" description="Helical" evidence="5">
    <location>
        <begin position="195"/>
        <end position="214"/>
    </location>
</feature>
<evidence type="ECO:0000256" key="3">
    <source>
        <dbReference type="ARBA" id="ARBA00022989"/>
    </source>
</evidence>
<comment type="caution">
    <text evidence="7">The sequence shown here is derived from an EMBL/GenBank/DDBJ whole genome shotgun (WGS) entry which is preliminary data.</text>
</comment>
<evidence type="ECO:0000256" key="4">
    <source>
        <dbReference type="ARBA" id="ARBA00023136"/>
    </source>
</evidence>
<evidence type="ECO:0000256" key="5">
    <source>
        <dbReference type="SAM" id="Phobius"/>
    </source>
</evidence>
<keyword evidence="8" id="KW-1185">Reference proteome</keyword>
<accession>A0AAD5Q8P2</accession>
<feature type="transmembrane region" description="Helical" evidence="5">
    <location>
        <begin position="327"/>
        <end position="348"/>
    </location>
</feature>
<dbReference type="EMBL" id="JAKCXM010000059">
    <property type="protein sequence ID" value="KAJ0404664.1"/>
    <property type="molecule type" value="Genomic_DNA"/>
</dbReference>
<evidence type="ECO:0000256" key="2">
    <source>
        <dbReference type="ARBA" id="ARBA00022692"/>
    </source>
</evidence>
<keyword evidence="3 5" id="KW-1133">Transmembrane helix</keyword>
<dbReference type="PANTHER" id="PTHR16189">
    <property type="entry name" value="TRANSMEMBRANE PROTEIN 104-RELATED"/>
    <property type="match status" value="1"/>
</dbReference>
<feature type="transmembrane region" description="Helical" evidence="5">
    <location>
        <begin position="439"/>
        <end position="464"/>
    </location>
</feature>
<reference evidence="7" key="1">
    <citation type="submission" date="2021-12" db="EMBL/GenBank/DDBJ databases">
        <title>Prjna785345.</title>
        <authorList>
            <person name="Rujirawat T."/>
            <person name="Krajaejun T."/>
        </authorList>
    </citation>
    <scope>NUCLEOTIDE SEQUENCE</scope>
    <source>
        <strain evidence="7">Pi057C3</strain>
    </source>
</reference>
<evidence type="ECO:0000256" key="1">
    <source>
        <dbReference type="ARBA" id="ARBA00004370"/>
    </source>
</evidence>
<feature type="domain" description="Amino acid transporter transmembrane" evidence="6">
    <location>
        <begin position="21"/>
        <end position="415"/>
    </location>
</feature>
<gene>
    <name evidence="7" type="ORF">P43SY_009877</name>
</gene>